<dbReference type="InterPro" id="IPR004360">
    <property type="entry name" value="Glyas_Fos-R_dOase_dom"/>
</dbReference>
<sequence>MTLPENLSSLRRMVADQPTRPPLGDIAHLGHAQLFTPCPQDTVAFFTDFLGLTVVERDGANTYLRTWDDYEHHSLVVTGHDRAGIGRTALRCASAEALERRKAAVEATGASGEWVRDEPGIGPLWVTTDPDGHEIALYHETSWYEAPSELAPALKNQPQAKPGHGVGVRRLDHINYLAADVEESSGFLIDVLGARPTEQIRLDSGRIAGRWQTFTQKSYDLVHTEDWTGSSGRLHHLAFATDTREDVLRAADLAIDTGVFIETGPHKHAIQQTFFLYVYEPSGNRIELCNPLTRLVLAPDWPLITWTEQERKKGQAWGLKTIESFHTHGTPPVD</sequence>
<dbReference type="Gene3D" id="3.10.180.10">
    <property type="entry name" value="2,3-Dihydroxybiphenyl 1,2-Dioxygenase, domain 1"/>
    <property type="match status" value="2"/>
</dbReference>
<proteinExistence type="predicted"/>
<feature type="domain" description="VOC" evidence="1">
    <location>
        <begin position="28"/>
        <end position="140"/>
    </location>
</feature>
<feature type="domain" description="VOC" evidence="1">
    <location>
        <begin position="170"/>
        <end position="291"/>
    </location>
</feature>
<accession>A0ABU6A8F9</accession>
<dbReference type="PANTHER" id="PTHR21366">
    <property type="entry name" value="GLYOXALASE FAMILY PROTEIN"/>
    <property type="match status" value="1"/>
</dbReference>
<dbReference type="Proteomes" id="UP001327093">
    <property type="component" value="Unassembled WGS sequence"/>
</dbReference>
<name>A0ABU6A8F9_9PSEU</name>
<evidence type="ECO:0000313" key="2">
    <source>
        <dbReference type="EMBL" id="MEB3367742.1"/>
    </source>
</evidence>
<dbReference type="PROSITE" id="PS51819">
    <property type="entry name" value="VOC"/>
    <property type="match status" value="2"/>
</dbReference>
<protein>
    <submittedName>
        <fullName evidence="2">VOC family protein</fullName>
    </submittedName>
</protein>
<gene>
    <name evidence="2" type="ORF">R4I43_10000</name>
</gene>
<dbReference type="InterPro" id="IPR037523">
    <property type="entry name" value="VOC_core"/>
</dbReference>
<dbReference type="InterPro" id="IPR050383">
    <property type="entry name" value="GlyoxalaseI/FosfomycinResist"/>
</dbReference>
<dbReference type="InterPro" id="IPR029068">
    <property type="entry name" value="Glyas_Bleomycin-R_OHBP_Dase"/>
</dbReference>
<evidence type="ECO:0000313" key="3">
    <source>
        <dbReference type="Proteomes" id="UP001327093"/>
    </source>
</evidence>
<comment type="caution">
    <text evidence="2">The sequence shown here is derived from an EMBL/GenBank/DDBJ whole genome shotgun (WGS) entry which is preliminary data.</text>
</comment>
<organism evidence="2 3">
    <name type="scientific">Saccharopolyspora mangrovi</name>
    <dbReference type="NCBI Taxonomy" id="3082379"/>
    <lineage>
        <taxon>Bacteria</taxon>
        <taxon>Bacillati</taxon>
        <taxon>Actinomycetota</taxon>
        <taxon>Actinomycetes</taxon>
        <taxon>Pseudonocardiales</taxon>
        <taxon>Pseudonocardiaceae</taxon>
        <taxon>Saccharopolyspora</taxon>
    </lineage>
</organism>
<dbReference type="EMBL" id="JAWLNX010000005">
    <property type="protein sequence ID" value="MEB3367742.1"/>
    <property type="molecule type" value="Genomic_DNA"/>
</dbReference>
<evidence type="ECO:0000259" key="1">
    <source>
        <dbReference type="PROSITE" id="PS51819"/>
    </source>
</evidence>
<dbReference type="SUPFAM" id="SSF54593">
    <property type="entry name" value="Glyoxalase/Bleomycin resistance protein/Dihydroxybiphenyl dioxygenase"/>
    <property type="match status" value="1"/>
</dbReference>
<reference evidence="2 3" key="1">
    <citation type="submission" date="2023-10" db="EMBL/GenBank/DDBJ databases">
        <title>Saccharopolyspora sp. nov., isolated from mangrove soil.</title>
        <authorList>
            <person name="Lu Y."/>
            <person name="Liu W."/>
        </authorList>
    </citation>
    <scope>NUCLEOTIDE SEQUENCE [LARGE SCALE GENOMIC DNA]</scope>
    <source>
        <strain evidence="2 3">S2-29</strain>
    </source>
</reference>
<keyword evidence="3" id="KW-1185">Reference proteome</keyword>
<dbReference type="PANTHER" id="PTHR21366:SF19">
    <property type="entry name" value="METAPYROCATECHASE"/>
    <property type="match status" value="1"/>
</dbReference>
<dbReference type="Pfam" id="PF00903">
    <property type="entry name" value="Glyoxalase"/>
    <property type="match status" value="2"/>
</dbReference>
<dbReference type="RefSeq" id="WP_324265287.1">
    <property type="nucleotide sequence ID" value="NZ_JAWLNX010000005.1"/>
</dbReference>